<sequence length="253" mass="28979">MAHRIPAPKKTQSFPLIAPFKYAFVRISENGLDDKPTVIYILDKITFPDYVSKIEYDVLGNSQDPIYYFNVQDKMVIFVITAIDSRQYVILAEDCDLKFEDNKFFGWEINTFRKAVDNLSLQTRFSLVPTSPIVMCGIMYPMIGGQPDFPLINPTLHSPDIRRNIRTTMQAVNAKYRQQRLTKLSSSILGKPITVPGLFIARCASAMNLSYELIIMKVHELNNSQKIKLINYASKKPLQLDKIAELLDLEYKS</sequence>
<accession>A0A1J4KR80</accession>
<name>A0A1J4KR80_9EUKA</name>
<evidence type="ECO:0000313" key="2">
    <source>
        <dbReference type="Proteomes" id="UP000179807"/>
    </source>
</evidence>
<dbReference type="GeneID" id="94849420"/>
<dbReference type="Proteomes" id="UP000179807">
    <property type="component" value="Unassembled WGS sequence"/>
</dbReference>
<protein>
    <submittedName>
        <fullName evidence="1">Uncharacterized protein</fullName>
    </submittedName>
</protein>
<dbReference type="VEuPathDB" id="TrichDB:TRFO_43275"/>
<dbReference type="RefSeq" id="XP_068366891.1">
    <property type="nucleotide sequence ID" value="XM_068514716.1"/>
</dbReference>
<reference evidence="1" key="1">
    <citation type="submission" date="2016-10" db="EMBL/GenBank/DDBJ databases">
        <authorList>
            <person name="Benchimol M."/>
            <person name="Almeida L.G."/>
            <person name="Vasconcelos A.T."/>
            <person name="Perreira-Neves A."/>
            <person name="Rosa I.A."/>
            <person name="Tasca T."/>
            <person name="Bogo M.R."/>
            <person name="de Souza W."/>
        </authorList>
    </citation>
    <scope>NUCLEOTIDE SEQUENCE [LARGE SCALE GENOMIC DNA]</scope>
    <source>
        <strain evidence="1">K</strain>
    </source>
</reference>
<comment type="caution">
    <text evidence="1">The sequence shown here is derived from an EMBL/GenBank/DDBJ whole genome shotgun (WGS) entry which is preliminary data.</text>
</comment>
<keyword evidence="2" id="KW-1185">Reference proteome</keyword>
<organism evidence="1 2">
    <name type="scientific">Tritrichomonas foetus</name>
    <dbReference type="NCBI Taxonomy" id="1144522"/>
    <lineage>
        <taxon>Eukaryota</taxon>
        <taxon>Metamonada</taxon>
        <taxon>Parabasalia</taxon>
        <taxon>Tritrichomonadida</taxon>
        <taxon>Tritrichomonadidae</taxon>
        <taxon>Tritrichomonas</taxon>
    </lineage>
</organism>
<proteinExistence type="predicted"/>
<dbReference type="EMBL" id="MLAK01000484">
    <property type="protein sequence ID" value="OHT13755.1"/>
    <property type="molecule type" value="Genomic_DNA"/>
</dbReference>
<gene>
    <name evidence="1" type="ORF">TRFO_43275</name>
</gene>
<dbReference type="AlphaFoldDB" id="A0A1J4KR80"/>
<evidence type="ECO:0000313" key="1">
    <source>
        <dbReference type="EMBL" id="OHT13755.1"/>
    </source>
</evidence>